<gene>
    <name evidence="1" type="ORF">g.4082</name>
</gene>
<dbReference type="AlphaFoldDB" id="A0A1B6CI42"/>
<name>A0A1B6CI42_9HEMI</name>
<sequence>QIFKILLGFKMKNIKNKILPIRKKSTRIVSIQSKRKCNCTRTSKQQPRLNITNCVVIAVEKMMNENYGVAVFEQVVDSVKKKLRSYKLPPNKLMSNIKRAIKIAVKKKINY</sequence>
<proteinExistence type="predicted"/>
<feature type="non-terminal residue" evidence="1">
    <location>
        <position position="1"/>
    </location>
</feature>
<reference evidence="1" key="1">
    <citation type="submission" date="2015-12" db="EMBL/GenBank/DDBJ databases">
        <title>De novo transcriptome assembly of four potential Pierce s Disease insect vectors from Arizona vineyards.</title>
        <authorList>
            <person name="Tassone E.E."/>
        </authorList>
    </citation>
    <scope>NUCLEOTIDE SEQUENCE</scope>
</reference>
<protein>
    <submittedName>
        <fullName evidence="1">Uncharacterized protein</fullName>
    </submittedName>
</protein>
<dbReference type="EMBL" id="GEDC01024189">
    <property type="protein sequence ID" value="JAS13109.1"/>
    <property type="molecule type" value="Transcribed_RNA"/>
</dbReference>
<organism evidence="1">
    <name type="scientific">Clastoptera arizonana</name>
    <name type="common">Arizona spittle bug</name>
    <dbReference type="NCBI Taxonomy" id="38151"/>
    <lineage>
        <taxon>Eukaryota</taxon>
        <taxon>Metazoa</taxon>
        <taxon>Ecdysozoa</taxon>
        <taxon>Arthropoda</taxon>
        <taxon>Hexapoda</taxon>
        <taxon>Insecta</taxon>
        <taxon>Pterygota</taxon>
        <taxon>Neoptera</taxon>
        <taxon>Paraneoptera</taxon>
        <taxon>Hemiptera</taxon>
        <taxon>Auchenorrhyncha</taxon>
        <taxon>Cercopoidea</taxon>
        <taxon>Clastopteridae</taxon>
        <taxon>Clastoptera</taxon>
    </lineage>
</organism>
<evidence type="ECO:0000313" key="1">
    <source>
        <dbReference type="EMBL" id="JAS13109.1"/>
    </source>
</evidence>
<accession>A0A1B6CI42</accession>